<dbReference type="OrthoDB" id="4161222at2759"/>
<sequence>MSHLPGHHSVSDHDHYSHAVEGDRTQAGHEHTSLYHEIHETIRRLLQHLVFVSLLSLRLYMLPLLYISHKLAVSDDPWYFATWSTMLRPGRSLADCDQCKGGFGGFSLMETWFNMRENVRTPLRIFKTLYALGKAIREDPNTIHPTPQPLLSLGPDSAIDVESLHDESVKPCATESTETIDAPASASEIYHAALLNGDTLDDILAAFGDRPPSLPQPTDLTEAQGSPQSTRNNDDCLTGPFRRRSYRRSITHITPERNTDNEVRTPATTIKDTERHVTLSAKSPLERPAPEWPCEENKPPAVSCVPSGHAQEEACGQPIKHCPTFERRHHLYSNGSKRPLSVDRHPLGYLQDRGMMSTPALASTSPTKRARLQRRVKVFNDADKA</sequence>
<organism evidence="2 3">
    <name type="scientific">Exophiala mesophila</name>
    <name type="common">Black yeast-like fungus</name>
    <dbReference type="NCBI Taxonomy" id="212818"/>
    <lineage>
        <taxon>Eukaryota</taxon>
        <taxon>Fungi</taxon>
        <taxon>Dikarya</taxon>
        <taxon>Ascomycota</taxon>
        <taxon>Pezizomycotina</taxon>
        <taxon>Eurotiomycetes</taxon>
        <taxon>Chaetothyriomycetidae</taxon>
        <taxon>Chaetothyriales</taxon>
        <taxon>Herpotrichiellaceae</taxon>
        <taxon>Exophiala</taxon>
    </lineage>
</organism>
<reference evidence="2 3" key="1">
    <citation type="submission" date="2017-03" db="EMBL/GenBank/DDBJ databases">
        <title>Genomes of endolithic fungi from Antarctica.</title>
        <authorList>
            <person name="Coleine C."/>
            <person name="Masonjones S."/>
            <person name="Stajich J.E."/>
        </authorList>
    </citation>
    <scope>NUCLEOTIDE SEQUENCE [LARGE SCALE GENOMIC DNA]</scope>
    <source>
        <strain evidence="2 3">CCFEE 6314</strain>
    </source>
</reference>
<dbReference type="VEuPathDB" id="FungiDB:PV10_06357"/>
<gene>
    <name evidence="2" type="ORF">B0A52_02557</name>
</gene>
<dbReference type="Proteomes" id="UP000288859">
    <property type="component" value="Unassembled WGS sequence"/>
</dbReference>
<proteinExistence type="predicted"/>
<comment type="caution">
    <text evidence="2">The sequence shown here is derived from an EMBL/GenBank/DDBJ whole genome shotgun (WGS) entry which is preliminary data.</text>
</comment>
<dbReference type="EMBL" id="NAJM01000007">
    <property type="protein sequence ID" value="RVX73667.1"/>
    <property type="molecule type" value="Genomic_DNA"/>
</dbReference>
<evidence type="ECO:0000313" key="2">
    <source>
        <dbReference type="EMBL" id="RVX73667.1"/>
    </source>
</evidence>
<protein>
    <submittedName>
        <fullName evidence="2">Uncharacterized protein</fullName>
    </submittedName>
</protein>
<accession>A0A438ND08</accession>
<evidence type="ECO:0000313" key="3">
    <source>
        <dbReference type="Proteomes" id="UP000288859"/>
    </source>
</evidence>
<feature type="region of interest" description="Disordered" evidence="1">
    <location>
        <begin position="206"/>
        <end position="241"/>
    </location>
</feature>
<name>A0A438ND08_EXOME</name>
<dbReference type="AlphaFoldDB" id="A0A438ND08"/>
<evidence type="ECO:0000256" key="1">
    <source>
        <dbReference type="SAM" id="MobiDB-lite"/>
    </source>
</evidence>
<feature type="compositionally biased region" description="Polar residues" evidence="1">
    <location>
        <begin position="216"/>
        <end position="231"/>
    </location>
</feature>